<sequence>MGYSYRKYIRSESGAFGCVKCKTHLAALEHLESHAFQGQTGRALLFSNVYSVNYVLSKAEDRGMTTGVHTVADLQCRRCNLQLGWKYIFAYDESQKYKEGKYILEKARITKVDGGLSNRRMELYSRNGMTYSDEEQDSDDE</sequence>
<evidence type="ECO:0000256" key="3">
    <source>
        <dbReference type="ARBA" id="ARBA00022833"/>
    </source>
</evidence>
<protein>
    <recommendedName>
        <fullName evidence="4">Protein yippee-like</fullName>
    </recommendedName>
</protein>
<accession>A0A4T0P444</accession>
<dbReference type="Proteomes" id="UP000305362">
    <property type="component" value="Unassembled WGS sequence"/>
</dbReference>
<evidence type="ECO:0000256" key="4">
    <source>
        <dbReference type="RuleBase" id="RU110713"/>
    </source>
</evidence>
<evidence type="ECO:0000313" key="7">
    <source>
        <dbReference type="EMBL" id="TIC66098.1"/>
    </source>
</evidence>
<dbReference type="PROSITE" id="PS51792">
    <property type="entry name" value="YIPPEE"/>
    <property type="match status" value="1"/>
</dbReference>
<gene>
    <name evidence="7" type="ORF">E3Q03_02343</name>
    <name evidence="6" type="ORF">E3Q22_04185</name>
</gene>
<evidence type="ECO:0000313" key="8">
    <source>
        <dbReference type="Proteomes" id="UP000305362"/>
    </source>
</evidence>
<evidence type="ECO:0000256" key="2">
    <source>
        <dbReference type="ARBA" id="ARBA00022723"/>
    </source>
</evidence>
<proteinExistence type="inferred from homology"/>
<dbReference type="GO" id="GO:0046872">
    <property type="term" value="F:metal ion binding"/>
    <property type="evidence" value="ECO:0007669"/>
    <property type="project" value="UniProtKB-KW"/>
</dbReference>
<dbReference type="InterPro" id="IPR039058">
    <property type="entry name" value="Yippee_fam"/>
</dbReference>
<keyword evidence="3" id="KW-0862">Zinc</keyword>
<dbReference type="EMBL" id="SPRV01000022">
    <property type="protein sequence ID" value="TIC66098.1"/>
    <property type="molecule type" value="Genomic_DNA"/>
</dbReference>
<dbReference type="Proteomes" id="UP000310685">
    <property type="component" value="Unassembled WGS sequence"/>
</dbReference>
<organism evidence="6 9">
    <name type="scientific">Wallemia mellicola</name>
    <dbReference type="NCBI Taxonomy" id="1708541"/>
    <lineage>
        <taxon>Eukaryota</taxon>
        <taxon>Fungi</taxon>
        <taxon>Dikarya</taxon>
        <taxon>Basidiomycota</taxon>
        <taxon>Wallemiomycotina</taxon>
        <taxon>Wallemiomycetes</taxon>
        <taxon>Wallemiales</taxon>
        <taxon>Wallemiaceae</taxon>
        <taxon>Wallemia</taxon>
    </lineage>
</organism>
<evidence type="ECO:0000259" key="5">
    <source>
        <dbReference type="PROSITE" id="PS51792"/>
    </source>
</evidence>
<evidence type="ECO:0000256" key="1">
    <source>
        <dbReference type="ARBA" id="ARBA00005613"/>
    </source>
</evidence>
<dbReference type="Pfam" id="PF03226">
    <property type="entry name" value="Yippee-Mis18"/>
    <property type="match status" value="1"/>
</dbReference>
<comment type="caution">
    <text evidence="6">The sequence shown here is derived from an EMBL/GenBank/DDBJ whole genome shotgun (WGS) entry which is preliminary data.</text>
</comment>
<dbReference type="InterPro" id="IPR034751">
    <property type="entry name" value="Yippee"/>
</dbReference>
<dbReference type="AlphaFoldDB" id="A0A4T0P444"/>
<evidence type="ECO:0000313" key="6">
    <source>
        <dbReference type="EMBL" id="TIB74403.1"/>
    </source>
</evidence>
<feature type="domain" description="Yippee" evidence="5">
    <location>
        <begin position="14"/>
        <end position="113"/>
    </location>
</feature>
<dbReference type="PANTHER" id="PTHR13848">
    <property type="entry name" value="PROTEIN YIPPEE-LIKE CG15309-RELATED"/>
    <property type="match status" value="1"/>
</dbReference>
<evidence type="ECO:0000313" key="9">
    <source>
        <dbReference type="Proteomes" id="UP000310685"/>
    </source>
</evidence>
<keyword evidence="2" id="KW-0479">Metal-binding</keyword>
<name>A0A4T0P444_9BASI</name>
<reference evidence="8 9" key="1">
    <citation type="submission" date="2019-03" db="EMBL/GenBank/DDBJ databases">
        <title>Sequencing 25 genomes of Wallemia mellicola.</title>
        <authorList>
            <person name="Gostincar C."/>
        </authorList>
    </citation>
    <scope>NUCLEOTIDE SEQUENCE [LARGE SCALE GENOMIC DNA]</scope>
    <source>
        <strain evidence="7 8">EXF-1277</strain>
        <strain evidence="6 9">EXF-6152</strain>
    </source>
</reference>
<dbReference type="OrthoDB" id="6407410at2759"/>
<comment type="similarity">
    <text evidence="1 4">Belongs to the yippee family.</text>
</comment>
<dbReference type="InterPro" id="IPR004910">
    <property type="entry name" value="Yippee/Mis18/Cereblon"/>
</dbReference>
<dbReference type="EMBL" id="SPRC01000074">
    <property type="protein sequence ID" value="TIB74403.1"/>
    <property type="molecule type" value="Genomic_DNA"/>
</dbReference>